<dbReference type="OrthoDB" id="9792579at2"/>
<reference evidence="7 8" key="1">
    <citation type="submission" date="2016-11" db="EMBL/GenBank/DDBJ databases">
        <title>Draft Genome Sequences of Nine Cyanobacterial Strains from Diverse Habitats.</title>
        <authorList>
            <person name="Zhu T."/>
            <person name="Hou S."/>
            <person name="Lu X."/>
            <person name="Hess W.R."/>
        </authorList>
    </citation>
    <scope>NUCLEOTIDE SEQUENCE [LARGE SCALE GENOMIC DNA]</scope>
    <source>
        <strain evidence="7 8">NIES-30</strain>
    </source>
</reference>
<evidence type="ECO:0000313" key="8">
    <source>
        <dbReference type="Proteomes" id="UP000185557"/>
    </source>
</evidence>
<feature type="transmembrane region" description="Helical" evidence="6">
    <location>
        <begin position="196"/>
        <end position="217"/>
    </location>
</feature>
<dbReference type="STRING" id="549789.NIES30_15260"/>
<feature type="transmembrane region" description="Helical" evidence="6">
    <location>
        <begin position="270"/>
        <end position="289"/>
    </location>
</feature>
<dbReference type="AlphaFoldDB" id="A0A1U7J3J6"/>
<dbReference type="Pfam" id="PF02653">
    <property type="entry name" value="BPD_transp_2"/>
    <property type="match status" value="1"/>
</dbReference>
<dbReference type="CDD" id="cd06580">
    <property type="entry name" value="TM_PBP1_transp_TpRbsC_like"/>
    <property type="match status" value="1"/>
</dbReference>
<comment type="subcellular location">
    <subcellularLocation>
        <location evidence="1">Cell membrane</location>
        <topology evidence="1">Multi-pass membrane protein</topology>
    </subcellularLocation>
</comment>
<name>A0A1U7J3J6_9CYAN</name>
<comment type="caution">
    <text evidence="7">The sequence shown here is derived from an EMBL/GenBank/DDBJ whole genome shotgun (WGS) entry which is preliminary data.</text>
</comment>
<keyword evidence="8" id="KW-1185">Reference proteome</keyword>
<sequence length="309" mass="32358">MASEVLGWWGVPLAIIAGTLRGSAPFLLVSLGECLTEKSGKINLGLEGTLLMGAMSAYAVSYLTGSPWLGVIVAGVAGMFLGLIHGWLAQQPRVNDVAVGIAMIIFGSGLAFFLGKPFIQPSAPQLPTLSLAGWTQIPQLESALSISPLFILGVAIAPLMQWFFRSSRWGLLIRAVGDSPDAAKAMGISIFKVRMASIVAGSFLAGIGGASLSLFYPGSWSERISSGQGLMAVALVIFARWNPVQCLYASLLFGGAQAIGPALQSVGIDAYYYLFNASPYILTLLIMVITCSPKRTLTGAPGALGQAQE</sequence>
<evidence type="ECO:0000313" key="7">
    <source>
        <dbReference type="EMBL" id="OKH46858.1"/>
    </source>
</evidence>
<keyword evidence="4 6" id="KW-1133">Transmembrane helix</keyword>
<dbReference type="PANTHER" id="PTHR43370">
    <property type="entry name" value="SUGAR ABC TRANSPORTER INTEGRAL MEMBRANE PROTEIN-RELATED"/>
    <property type="match status" value="1"/>
</dbReference>
<dbReference type="InterPro" id="IPR001851">
    <property type="entry name" value="ABC_transp_permease"/>
</dbReference>
<evidence type="ECO:0000256" key="1">
    <source>
        <dbReference type="ARBA" id="ARBA00004651"/>
    </source>
</evidence>
<organism evidence="7 8">
    <name type="scientific">Phormidium tenue NIES-30</name>
    <dbReference type="NCBI Taxonomy" id="549789"/>
    <lineage>
        <taxon>Bacteria</taxon>
        <taxon>Bacillati</taxon>
        <taxon>Cyanobacteriota</taxon>
        <taxon>Cyanophyceae</taxon>
        <taxon>Oscillatoriophycideae</taxon>
        <taxon>Oscillatoriales</taxon>
        <taxon>Oscillatoriaceae</taxon>
        <taxon>Phormidium</taxon>
    </lineage>
</organism>
<dbReference type="PANTHER" id="PTHR43370:SF2">
    <property type="entry name" value="ABC TRANSPORTER PERMEASE PROTEIN"/>
    <property type="match status" value="1"/>
</dbReference>
<evidence type="ECO:0000256" key="3">
    <source>
        <dbReference type="ARBA" id="ARBA00022692"/>
    </source>
</evidence>
<evidence type="ECO:0000256" key="6">
    <source>
        <dbReference type="SAM" id="Phobius"/>
    </source>
</evidence>
<dbReference type="RefSeq" id="WP_073609285.1">
    <property type="nucleotide sequence ID" value="NZ_MRCG01000011.1"/>
</dbReference>
<keyword evidence="3 6" id="KW-0812">Transmembrane</keyword>
<keyword evidence="5 6" id="KW-0472">Membrane</keyword>
<accession>A0A1U7J3J6</accession>
<evidence type="ECO:0000256" key="4">
    <source>
        <dbReference type="ARBA" id="ARBA00022989"/>
    </source>
</evidence>
<proteinExistence type="predicted"/>
<feature type="transmembrane region" description="Helical" evidence="6">
    <location>
        <begin position="143"/>
        <end position="164"/>
    </location>
</feature>
<evidence type="ECO:0000256" key="2">
    <source>
        <dbReference type="ARBA" id="ARBA00022475"/>
    </source>
</evidence>
<feature type="transmembrane region" description="Helical" evidence="6">
    <location>
        <begin position="6"/>
        <end position="32"/>
    </location>
</feature>
<feature type="transmembrane region" description="Helical" evidence="6">
    <location>
        <begin position="97"/>
        <end position="119"/>
    </location>
</feature>
<gene>
    <name evidence="7" type="ORF">NIES30_15260</name>
</gene>
<dbReference type="GO" id="GO:0022857">
    <property type="term" value="F:transmembrane transporter activity"/>
    <property type="evidence" value="ECO:0007669"/>
    <property type="project" value="InterPro"/>
</dbReference>
<dbReference type="Proteomes" id="UP000185557">
    <property type="component" value="Unassembled WGS sequence"/>
</dbReference>
<protein>
    <submittedName>
        <fullName evidence="7">ABC transporter permease</fullName>
    </submittedName>
</protein>
<keyword evidence="2" id="KW-1003">Cell membrane</keyword>
<evidence type="ECO:0000256" key="5">
    <source>
        <dbReference type="ARBA" id="ARBA00023136"/>
    </source>
</evidence>
<dbReference type="GO" id="GO:0005886">
    <property type="term" value="C:plasma membrane"/>
    <property type="evidence" value="ECO:0007669"/>
    <property type="project" value="UniProtKB-SubCell"/>
</dbReference>
<feature type="transmembrane region" description="Helical" evidence="6">
    <location>
        <begin position="68"/>
        <end position="88"/>
    </location>
</feature>
<dbReference type="EMBL" id="MRCG01000011">
    <property type="protein sequence ID" value="OKH46858.1"/>
    <property type="molecule type" value="Genomic_DNA"/>
</dbReference>